<feature type="transmembrane region" description="Helical" evidence="2">
    <location>
        <begin position="258"/>
        <end position="276"/>
    </location>
</feature>
<feature type="compositionally biased region" description="Polar residues" evidence="1">
    <location>
        <begin position="544"/>
        <end position="554"/>
    </location>
</feature>
<dbReference type="EnsemblProtists" id="Phyra86058">
    <property type="protein sequence ID" value="Phyra86058"/>
    <property type="gene ID" value="Phyra86058"/>
</dbReference>
<keyword evidence="5" id="KW-1185">Reference proteome</keyword>
<dbReference type="OMA" id="QETDMYE"/>
<proteinExistence type="predicted"/>
<accession>H3H5X0</accession>
<dbReference type="PANTHER" id="PTHR46599">
    <property type="entry name" value="PIGGYBAC TRANSPOSABLE ELEMENT-DERIVED PROTEIN 4"/>
    <property type="match status" value="1"/>
</dbReference>
<name>H3H5X0_PHYRM</name>
<feature type="region of interest" description="Disordered" evidence="1">
    <location>
        <begin position="421"/>
        <end position="453"/>
    </location>
</feature>
<dbReference type="Pfam" id="PF13843">
    <property type="entry name" value="DDE_Tnp_1_7"/>
    <property type="match status" value="1"/>
</dbReference>
<dbReference type="STRING" id="164328.H3H5X0"/>
<evidence type="ECO:0000259" key="3">
    <source>
        <dbReference type="Pfam" id="PF13843"/>
    </source>
</evidence>
<dbReference type="InterPro" id="IPR029526">
    <property type="entry name" value="PGBD"/>
</dbReference>
<protein>
    <recommendedName>
        <fullName evidence="3">PiggyBac transposable element-derived protein domain-containing protein</fullName>
    </recommendedName>
</protein>
<organism evidence="4 5">
    <name type="scientific">Phytophthora ramorum</name>
    <name type="common">Sudden oak death agent</name>
    <dbReference type="NCBI Taxonomy" id="164328"/>
    <lineage>
        <taxon>Eukaryota</taxon>
        <taxon>Sar</taxon>
        <taxon>Stramenopiles</taxon>
        <taxon>Oomycota</taxon>
        <taxon>Peronosporomycetes</taxon>
        <taxon>Peronosporales</taxon>
        <taxon>Peronosporaceae</taxon>
        <taxon>Phytophthora</taxon>
    </lineage>
</organism>
<dbReference type="VEuPathDB" id="FungiDB:KRP23_6872"/>
<feature type="transmembrane region" description="Helical" evidence="2">
    <location>
        <begin position="365"/>
        <end position="384"/>
    </location>
</feature>
<sequence>MALFFFFMPVALWQHIAVCSNQYHREMLPRRVDVAYKRYKQRRHFKPLLPKKSKRDIRNELDTMRPIRPHELCRYVSLLIARAICPNREKLANHWKTVEEGAIARGAFGSILRRDRFEEVSRNLHFNPNDDPRAFTDRAWKIRKLVEVLQKTFARGYVAPSHLAFDEAVLPSRSSFNKMRVYLKDKPHRWGTKLFMLCSAVTAYCIHFEVYCGKKEHASDAHPQDMKSGPAAVVRNLLAVFGPHAKSKGMRLVVVDRFYTSVALAIQLLLMGFYLVGTIMTNRLGYPKTVVEKKKTRPRTIPRGSFKLARMALDRVARQDRAVKHEVPYHRVVMDYHAYMGGVDVHDQLRLQRYSIQRAVRFRKYYKSLALGLIDIAIVNGYIVHKAFYKHKRERHLTHVKYLKRLHLQLSRLQETDMYEGNTFGSSEMPPPASSASRTASPGSQPNHTPQLIDEWRNLDTQPKRRQRTCKVCSLYTKLDGKKPTTSTYFCGDCAPVGSIVLCMRPRRQLNGGARTCWDIWHRDWKDGKLIPSELTGSIRMRKANTSTSPSVHANPTRKRCRTSPSQRVG</sequence>
<dbReference type="InParanoid" id="H3H5X0"/>
<dbReference type="PANTHER" id="PTHR46599:SF3">
    <property type="entry name" value="PIGGYBAC TRANSPOSABLE ELEMENT-DERIVED PROTEIN 4"/>
    <property type="match status" value="1"/>
</dbReference>
<keyword evidence="2" id="KW-0812">Transmembrane</keyword>
<reference evidence="5" key="1">
    <citation type="journal article" date="2006" name="Science">
        <title>Phytophthora genome sequences uncover evolutionary origins and mechanisms of pathogenesis.</title>
        <authorList>
            <person name="Tyler B.M."/>
            <person name="Tripathy S."/>
            <person name="Zhang X."/>
            <person name="Dehal P."/>
            <person name="Jiang R.H."/>
            <person name="Aerts A."/>
            <person name="Arredondo F.D."/>
            <person name="Baxter L."/>
            <person name="Bensasson D."/>
            <person name="Beynon J.L."/>
            <person name="Chapman J."/>
            <person name="Damasceno C.M."/>
            <person name="Dorrance A.E."/>
            <person name="Dou D."/>
            <person name="Dickerman A.W."/>
            <person name="Dubchak I.L."/>
            <person name="Garbelotto M."/>
            <person name="Gijzen M."/>
            <person name="Gordon S.G."/>
            <person name="Govers F."/>
            <person name="Grunwald N.J."/>
            <person name="Huang W."/>
            <person name="Ivors K.L."/>
            <person name="Jones R.W."/>
            <person name="Kamoun S."/>
            <person name="Krampis K."/>
            <person name="Lamour K.H."/>
            <person name="Lee M.K."/>
            <person name="McDonald W.H."/>
            <person name="Medina M."/>
            <person name="Meijer H.J."/>
            <person name="Nordberg E.K."/>
            <person name="Maclean D.J."/>
            <person name="Ospina-Giraldo M.D."/>
            <person name="Morris P.F."/>
            <person name="Phuntumart V."/>
            <person name="Putnam N.H."/>
            <person name="Rash S."/>
            <person name="Rose J.K."/>
            <person name="Sakihama Y."/>
            <person name="Salamov A.A."/>
            <person name="Savidor A."/>
            <person name="Scheuring C.F."/>
            <person name="Smith B.M."/>
            <person name="Sobral B.W."/>
            <person name="Terry A."/>
            <person name="Torto-Alalibo T.A."/>
            <person name="Win J."/>
            <person name="Xu Z."/>
            <person name="Zhang H."/>
            <person name="Grigoriev I.V."/>
            <person name="Rokhsar D.S."/>
            <person name="Boore J.L."/>
        </authorList>
    </citation>
    <scope>NUCLEOTIDE SEQUENCE [LARGE SCALE GENOMIC DNA]</scope>
    <source>
        <strain evidence="5">Pr102</strain>
    </source>
</reference>
<keyword evidence="2" id="KW-1133">Transmembrane helix</keyword>
<dbReference type="HOGENOM" id="CLU_013012_2_1_1"/>
<dbReference type="EMBL" id="DS566432">
    <property type="status" value="NOT_ANNOTATED_CDS"/>
    <property type="molecule type" value="Genomic_DNA"/>
</dbReference>
<keyword evidence="2" id="KW-0472">Membrane</keyword>
<dbReference type="Proteomes" id="UP000005238">
    <property type="component" value="Unassembled WGS sequence"/>
</dbReference>
<reference evidence="4" key="2">
    <citation type="submission" date="2015-06" db="UniProtKB">
        <authorList>
            <consortium name="EnsemblProtists"/>
        </authorList>
    </citation>
    <scope>IDENTIFICATION</scope>
    <source>
        <strain evidence="4">Pr102</strain>
    </source>
</reference>
<evidence type="ECO:0000313" key="4">
    <source>
        <dbReference type="EnsemblProtists" id="Phyra86058"/>
    </source>
</evidence>
<feature type="region of interest" description="Disordered" evidence="1">
    <location>
        <begin position="542"/>
        <end position="570"/>
    </location>
</feature>
<dbReference type="AlphaFoldDB" id="H3H5X0"/>
<evidence type="ECO:0000256" key="2">
    <source>
        <dbReference type="SAM" id="Phobius"/>
    </source>
</evidence>
<feature type="domain" description="PiggyBac transposable element-derived protein" evidence="3">
    <location>
        <begin position="2"/>
        <end position="382"/>
    </location>
</feature>
<evidence type="ECO:0000313" key="5">
    <source>
        <dbReference type="Proteomes" id="UP000005238"/>
    </source>
</evidence>
<dbReference type="VEuPathDB" id="FungiDB:KRP22_10251"/>
<evidence type="ECO:0000256" key="1">
    <source>
        <dbReference type="SAM" id="MobiDB-lite"/>
    </source>
</evidence>